<dbReference type="InterPro" id="IPR001610">
    <property type="entry name" value="PAC"/>
</dbReference>
<comment type="caution">
    <text evidence="6">The sequence shown here is derived from an EMBL/GenBank/DDBJ whole genome shotgun (WGS) entry which is preliminary data.</text>
</comment>
<keyword evidence="3" id="KW-0157">Chromophore</keyword>
<dbReference type="SMART" id="SM00086">
    <property type="entry name" value="PAC"/>
    <property type="match status" value="1"/>
</dbReference>
<gene>
    <name evidence="6" type="ORF">SmJEL517_g05439</name>
</gene>
<dbReference type="SUPFAM" id="SSF55785">
    <property type="entry name" value="PYP-like sensor domain (PAS domain)"/>
    <property type="match status" value="1"/>
</dbReference>
<dbReference type="OrthoDB" id="447251at2759"/>
<dbReference type="Pfam" id="PF00615">
    <property type="entry name" value="RGS"/>
    <property type="match status" value="1"/>
</dbReference>
<keyword evidence="1" id="KW-0285">Flavoprotein</keyword>
<evidence type="ECO:0000313" key="6">
    <source>
        <dbReference type="EMBL" id="TPX31175.1"/>
    </source>
</evidence>
<dbReference type="Gene3D" id="1.10.167.10">
    <property type="entry name" value="Regulator of G-protein Signalling 4, domain 2"/>
    <property type="match status" value="1"/>
</dbReference>
<dbReference type="EMBL" id="QEAO01000049">
    <property type="protein sequence ID" value="TPX31175.1"/>
    <property type="molecule type" value="Genomic_DNA"/>
</dbReference>
<organism evidence="6 7">
    <name type="scientific">Synchytrium microbalum</name>
    <dbReference type="NCBI Taxonomy" id="1806994"/>
    <lineage>
        <taxon>Eukaryota</taxon>
        <taxon>Fungi</taxon>
        <taxon>Fungi incertae sedis</taxon>
        <taxon>Chytridiomycota</taxon>
        <taxon>Chytridiomycota incertae sedis</taxon>
        <taxon>Chytridiomycetes</taxon>
        <taxon>Synchytriales</taxon>
        <taxon>Synchytriaceae</taxon>
        <taxon>Synchytrium</taxon>
    </lineage>
</organism>
<dbReference type="InterPro" id="IPR016137">
    <property type="entry name" value="RGS"/>
</dbReference>
<accession>A0A507C0S6</accession>
<dbReference type="PANTHER" id="PTHR47429:SF2">
    <property type="entry name" value="PROTEIN TWIN LOV 1"/>
    <property type="match status" value="1"/>
</dbReference>
<dbReference type="GO" id="GO:0005634">
    <property type="term" value="C:nucleus"/>
    <property type="evidence" value="ECO:0007669"/>
    <property type="project" value="TreeGrafter"/>
</dbReference>
<dbReference type="Pfam" id="PF13426">
    <property type="entry name" value="PAS_9"/>
    <property type="match status" value="1"/>
</dbReference>
<evidence type="ECO:0000259" key="5">
    <source>
        <dbReference type="PROSITE" id="PS50132"/>
    </source>
</evidence>
<keyword evidence="2" id="KW-0288">FMN</keyword>
<dbReference type="InterPro" id="IPR044926">
    <property type="entry name" value="RGS_subdomain_2"/>
</dbReference>
<evidence type="ECO:0000256" key="1">
    <source>
        <dbReference type="ARBA" id="ARBA00022630"/>
    </source>
</evidence>
<dbReference type="NCBIfam" id="TIGR00229">
    <property type="entry name" value="sensory_box"/>
    <property type="match status" value="1"/>
</dbReference>
<evidence type="ECO:0000256" key="3">
    <source>
        <dbReference type="ARBA" id="ARBA00022991"/>
    </source>
</evidence>
<reference evidence="6 7" key="1">
    <citation type="journal article" date="2019" name="Sci. Rep.">
        <title>Comparative genomics of chytrid fungi reveal insights into the obligate biotrophic and pathogenic lifestyle of Synchytrium endobioticum.</title>
        <authorList>
            <person name="van de Vossenberg B.T.L.H."/>
            <person name="Warris S."/>
            <person name="Nguyen H.D.T."/>
            <person name="van Gent-Pelzer M.P.E."/>
            <person name="Joly D.L."/>
            <person name="van de Geest H.C."/>
            <person name="Bonants P.J.M."/>
            <person name="Smith D.S."/>
            <person name="Levesque C.A."/>
            <person name="van der Lee T.A.J."/>
        </authorList>
    </citation>
    <scope>NUCLEOTIDE SEQUENCE [LARGE SCALE GENOMIC DNA]</scope>
    <source>
        <strain evidence="6 7">JEL517</strain>
    </source>
</reference>
<dbReference type="Gene3D" id="3.30.450.20">
    <property type="entry name" value="PAS domain"/>
    <property type="match status" value="1"/>
</dbReference>
<dbReference type="Proteomes" id="UP000319731">
    <property type="component" value="Unassembled WGS sequence"/>
</dbReference>
<dbReference type="PANTHER" id="PTHR47429">
    <property type="entry name" value="PROTEIN TWIN LOV 1"/>
    <property type="match status" value="1"/>
</dbReference>
<dbReference type="PROSITE" id="PS50132">
    <property type="entry name" value="RGS"/>
    <property type="match status" value="1"/>
</dbReference>
<feature type="region of interest" description="Disordered" evidence="4">
    <location>
        <begin position="396"/>
        <end position="422"/>
    </location>
</feature>
<keyword evidence="7" id="KW-1185">Reference proteome</keyword>
<name>A0A507C0S6_9FUNG</name>
<dbReference type="InterPro" id="IPR035965">
    <property type="entry name" value="PAS-like_dom_sf"/>
</dbReference>
<evidence type="ECO:0000256" key="4">
    <source>
        <dbReference type="SAM" id="MobiDB-lite"/>
    </source>
</evidence>
<sequence length="563" mass="61651">MSDPNNMSGAEISEKSRGYLEDDPSFDWEGYWSQATDVFADGSKGCSSKNHMLAANPTKQLVSLFESKGGEGEHGVNPNIFSRDLFKQVLENPIAVKKFSDSLGSDYNAKNSLEFYLALQKMERTYTLLRKDIDHIWLSHFQPKAAAPIFVKEVPVTVYGTDITDYNDMLQGILAKNPFAKASTEAFEFIFEDTFQKFVQNQLATIANQTLSPDTPAVQPELSRGFDGLGDTFCLSDPGLKDCPITLVSDGFLMLTGYERQDIVGHNCRFLQGEQTNPAHVQVIRDAVIRQKRCTQLLLNYRKSGEPFWNLLHMEPVYDSSDHFKFFLGGQVDVSETLDMSNFRLVITADAFVSHTKEGSTPNGTVVAASAALAAGQVANATVSDQIKRIFRRFSGKNGHQKDDKSRPFPGTESGSNSVPDSAADLVAEGATSDLTATAKKLASVYAFTILIDFKANPEELGVIYYGTAGIPHLNKLIPTLSTTIYGKTIKEVFFPNGDSPSSGRLDRAFTQAVAKPVSASFDTGRAAGFLFATPLKNGLGQASMWAIVISLQDDLSKPTIRI</sequence>
<proteinExistence type="predicted"/>
<evidence type="ECO:0000313" key="7">
    <source>
        <dbReference type="Proteomes" id="UP000319731"/>
    </source>
</evidence>
<dbReference type="GeneID" id="42006662"/>
<dbReference type="STRING" id="1806994.A0A507C0S6"/>
<protein>
    <recommendedName>
        <fullName evidence="5">RGS domain-containing protein</fullName>
    </recommendedName>
</protein>
<evidence type="ECO:0000256" key="2">
    <source>
        <dbReference type="ARBA" id="ARBA00022643"/>
    </source>
</evidence>
<dbReference type="InterPro" id="IPR000014">
    <property type="entry name" value="PAS"/>
</dbReference>
<dbReference type="RefSeq" id="XP_031022667.1">
    <property type="nucleotide sequence ID" value="XM_031171365.1"/>
</dbReference>
<dbReference type="AlphaFoldDB" id="A0A507C0S6"/>
<feature type="domain" description="RGS" evidence="5">
    <location>
        <begin position="85"/>
        <end position="201"/>
    </location>
</feature>